<dbReference type="HAMAP" id="MF_01342">
    <property type="entry name" value="Ribosomal_uL16"/>
    <property type="match status" value="1"/>
</dbReference>
<comment type="subunit">
    <text evidence="6 8">Part of the 50S ribosomal subunit.</text>
</comment>
<evidence type="ECO:0000256" key="6">
    <source>
        <dbReference type="HAMAP-Rule" id="MF_01342"/>
    </source>
</evidence>
<dbReference type="InterPro" id="IPR000114">
    <property type="entry name" value="Ribosomal_uL16_bact-type"/>
</dbReference>
<evidence type="ECO:0000256" key="1">
    <source>
        <dbReference type="ARBA" id="ARBA00008931"/>
    </source>
</evidence>
<keyword evidence="4 6" id="KW-0687">Ribonucleoprotein</keyword>
<evidence type="ECO:0000256" key="5">
    <source>
        <dbReference type="ARBA" id="ARBA00035198"/>
    </source>
</evidence>
<evidence type="ECO:0000256" key="8">
    <source>
        <dbReference type="RuleBase" id="RU004414"/>
    </source>
</evidence>
<organism evidence="9 10">
    <name type="scientific">Candidatus Magasanikbacteria bacterium GW2011_GWA2_46_17</name>
    <dbReference type="NCBI Taxonomy" id="1619042"/>
    <lineage>
        <taxon>Bacteria</taxon>
        <taxon>Candidatus Magasanikiibacteriota</taxon>
    </lineage>
</organism>
<dbReference type="SUPFAM" id="SSF54686">
    <property type="entry name" value="Ribosomal protein L16p/L10e"/>
    <property type="match status" value="1"/>
</dbReference>
<dbReference type="NCBIfam" id="TIGR01164">
    <property type="entry name" value="rplP_bact"/>
    <property type="match status" value="1"/>
</dbReference>
<proteinExistence type="inferred from homology"/>
<keyword evidence="6 8" id="KW-0699">rRNA-binding</keyword>
<name>A0A0G1P376_9BACT</name>
<evidence type="ECO:0000313" key="10">
    <source>
        <dbReference type="Proteomes" id="UP000034175"/>
    </source>
</evidence>
<dbReference type="GO" id="GO:0019843">
    <property type="term" value="F:rRNA binding"/>
    <property type="evidence" value="ECO:0007669"/>
    <property type="project" value="UniProtKB-UniRule"/>
</dbReference>
<dbReference type="GO" id="GO:0000049">
    <property type="term" value="F:tRNA binding"/>
    <property type="evidence" value="ECO:0007669"/>
    <property type="project" value="UniProtKB-KW"/>
</dbReference>
<dbReference type="PANTHER" id="PTHR12220">
    <property type="entry name" value="50S/60S RIBOSOMAL PROTEIN L16"/>
    <property type="match status" value="1"/>
</dbReference>
<dbReference type="AlphaFoldDB" id="A0A0G1P376"/>
<dbReference type="GO" id="GO:0003735">
    <property type="term" value="F:structural constituent of ribosome"/>
    <property type="evidence" value="ECO:0007669"/>
    <property type="project" value="InterPro"/>
</dbReference>
<keyword evidence="3 6" id="KW-0689">Ribosomal protein</keyword>
<gene>
    <name evidence="6" type="primary">rplP</name>
    <name evidence="9" type="ORF">UX39_C0001G0069</name>
</gene>
<dbReference type="InterPro" id="IPR016180">
    <property type="entry name" value="Ribosomal_uL16_dom"/>
</dbReference>
<evidence type="ECO:0000313" key="9">
    <source>
        <dbReference type="EMBL" id="KKU27349.1"/>
    </source>
</evidence>
<dbReference type="InterPro" id="IPR047873">
    <property type="entry name" value="Ribosomal_uL16"/>
</dbReference>
<dbReference type="Proteomes" id="UP000034175">
    <property type="component" value="Unassembled WGS sequence"/>
</dbReference>
<accession>A0A0G1P376</accession>
<dbReference type="InterPro" id="IPR036920">
    <property type="entry name" value="Ribosomal_uL16_sf"/>
</dbReference>
<keyword evidence="6 8" id="KW-0694">RNA-binding</keyword>
<keyword evidence="2 6" id="KW-0820">tRNA-binding</keyword>
<evidence type="ECO:0000256" key="2">
    <source>
        <dbReference type="ARBA" id="ARBA00022555"/>
    </source>
</evidence>
<dbReference type="GO" id="GO:0006412">
    <property type="term" value="P:translation"/>
    <property type="evidence" value="ECO:0007669"/>
    <property type="project" value="UniProtKB-UniRule"/>
</dbReference>
<comment type="function">
    <text evidence="6 8">Binds 23S rRNA and is also seen to make contacts with the A and possibly P site tRNAs.</text>
</comment>
<sequence length="137" mass="15301">MLLPKKVLHRKWHKGRKRNMGVATRATSLAFGDFGLKCLDHAWIDSRQIEAARRVLTRYVRKGGKIWIRIFPDRPVTKKGNETPMGGGKGSPDHYVAVVKPGTMLFEMGGVPTESAAEAMRMAGYKFGVKTKFITKA</sequence>
<protein>
    <recommendedName>
        <fullName evidence="5 6">Large ribosomal subunit protein uL16</fullName>
    </recommendedName>
</protein>
<evidence type="ECO:0000256" key="7">
    <source>
        <dbReference type="RuleBase" id="RU004413"/>
    </source>
</evidence>
<dbReference type="PROSITE" id="PS00586">
    <property type="entry name" value="RIBOSOMAL_L16_1"/>
    <property type="match status" value="1"/>
</dbReference>
<dbReference type="PANTHER" id="PTHR12220:SF13">
    <property type="entry name" value="LARGE RIBOSOMAL SUBUNIT PROTEIN UL16M"/>
    <property type="match status" value="1"/>
</dbReference>
<dbReference type="GO" id="GO:1990904">
    <property type="term" value="C:ribonucleoprotein complex"/>
    <property type="evidence" value="ECO:0007669"/>
    <property type="project" value="UniProtKB-KW"/>
</dbReference>
<evidence type="ECO:0000256" key="4">
    <source>
        <dbReference type="ARBA" id="ARBA00023274"/>
    </source>
</evidence>
<dbReference type="EMBL" id="LCMA01000001">
    <property type="protein sequence ID" value="KKU27349.1"/>
    <property type="molecule type" value="Genomic_DNA"/>
</dbReference>
<dbReference type="GO" id="GO:0005840">
    <property type="term" value="C:ribosome"/>
    <property type="evidence" value="ECO:0007669"/>
    <property type="project" value="UniProtKB-KW"/>
</dbReference>
<comment type="caution">
    <text evidence="9">The sequence shown here is derived from an EMBL/GenBank/DDBJ whole genome shotgun (WGS) entry which is preliminary data.</text>
</comment>
<dbReference type="Gene3D" id="3.90.1170.10">
    <property type="entry name" value="Ribosomal protein L10e/L16"/>
    <property type="match status" value="1"/>
</dbReference>
<dbReference type="PATRIC" id="fig|1619042.3.peg.79"/>
<dbReference type="InterPro" id="IPR020798">
    <property type="entry name" value="Ribosomal_uL16_CS"/>
</dbReference>
<reference evidence="9 10" key="1">
    <citation type="journal article" date="2015" name="Nature">
        <title>rRNA introns, odd ribosomes, and small enigmatic genomes across a large radiation of phyla.</title>
        <authorList>
            <person name="Brown C.T."/>
            <person name="Hug L.A."/>
            <person name="Thomas B.C."/>
            <person name="Sharon I."/>
            <person name="Castelle C.J."/>
            <person name="Singh A."/>
            <person name="Wilkins M.J."/>
            <person name="Williams K.H."/>
            <person name="Banfield J.F."/>
        </authorList>
    </citation>
    <scope>NUCLEOTIDE SEQUENCE [LARGE SCALE GENOMIC DNA]</scope>
</reference>
<evidence type="ECO:0000256" key="3">
    <source>
        <dbReference type="ARBA" id="ARBA00022980"/>
    </source>
</evidence>
<dbReference type="PRINTS" id="PR00060">
    <property type="entry name" value="RIBOSOMALL16"/>
</dbReference>
<dbReference type="Pfam" id="PF00252">
    <property type="entry name" value="Ribosomal_L16"/>
    <property type="match status" value="1"/>
</dbReference>
<dbReference type="FunFam" id="3.90.1170.10:FF:000001">
    <property type="entry name" value="50S ribosomal protein L16"/>
    <property type="match status" value="1"/>
</dbReference>
<dbReference type="CDD" id="cd01433">
    <property type="entry name" value="Ribosomal_L16_L10e"/>
    <property type="match status" value="1"/>
</dbReference>
<comment type="similarity">
    <text evidence="1 6 7">Belongs to the universal ribosomal protein uL16 family.</text>
</comment>